<evidence type="ECO:0000256" key="4">
    <source>
        <dbReference type="ARBA" id="ARBA00005178"/>
    </source>
</evidence>
<keyword evidence="16" id="KW-0486">Methionine biosynthesis</keyword>
<evidence type="ECO:0000259" key="24">
    <source>
        <dbReference type="PROSITE" id="PS50972"/>
    </source>
</evidence>
<dbReference type="Proteomes" id="UP001499852">
    <property type="component" value="Unassembled WGS sequence"/>
</dbReference>
<keyword evidence="11 21" id="KW-0808">Transferase</keyword>
<dbReference type="InterPro" id="IPR037010">
    <property type="entry name" value="VitB12-dep_Met_synth_activ_sf"/>
</dbReference>
<dbReference type="RefSeq" id="WP_425571972.1">
    <property type="nucleotide sequence ID" value="NZ_BAABIA010000002.1"/>
</dbReference>
<dbReference type="Gene3D" id="3.20.20.20">
    <property type="entry name" value="Dihydropteroate synthase-like"/>
    <property type="match status" value="1"/>
</dbReference>
<evidence type="ECO:0000259" key="23">
    <source>
        <dbReference type="PROSITE" id="PS50970"/>
    </source>
</evidence>
<comment type="cofactor">
    <cofactor evidence="3">
        <name>methylcob(III)alamin</name>
        <dbReference type="ChEBI" id="CHEBI:28115"/>
    </cofactor>
</comment>
<evidence type="ECO:0000256" key="20">
    <source>
        <dbReference type="PROSITE-ProRule" id="PRU00333"/>
    </source>
</evidence>
<dbReference type="InterPro" id="IPR036724">
    <property type="entry name" value="Cobalamin-bd_sf"/>
</dbReference>
<evidence type="ECO:0000313" key="29">
    <source>
        <dbReference type="Proteomes" id="UP001499852"/>
    </source>
</evidence>
<dbReference type="InterPro" id="IPR050554">
    <property type="entry name" value="Met_Synthase/Corrinoid"/>
</dbReference>
<feature type="compositionally biased region" description="Gly residues" evidence="22">
    <location>
        <begin position="1091"/>
        <end position="1106"/>
    </location>
</feature>
<dbReference type="Gene3D" id="3.10.196.10">
    <property type="entry name" value="Vitamin B12-dependent methionine synthase, activation domain"/>
    <property type="match status" value="1"/>
</dbReference>
<dbReference type="SUPFAM" id="SSF52242">
    <property type="entry name" value="Cobalamin (vitamin B12)-binding domain"/>
    <property type="match status" value="1"/>
</dbReference>
<dbReference type="SMART" id="SM01018">
    <property type="entry name" value="B12-binding_2"/>
    <property type="match status" value="1"/>
</dbReference>
<evidence type="ECO:0000256" key="1">
    <source>
        <dbReference type="ARBA" id="ARBA00001700"/>
    </source>
</evidence>
<evidence type="ECO:0000256" key="2">
    <source>
        <dbReference type="ARBA" id="ARBA00001947"/>
    </source>
</evidence>
<dbReference type="SUPFAM" id="SSF51717">
    <property type="entry name" value="Dihydropteroate synthetase-like"/>
    <property type="match status" value="1"/>
</dbReference>
<reference evidence="29" key="1">
    <citation type="journal article" date="2019" name="Int. J. Syst. Evol. Microbiol.">
        <title>The Global Catalogue of Microorganisms (GCM) 10K type strain sequencing project: providing services to taxonomists for standard genome sequencing and annotation.</title>
        <authorList>
            <consortium name="The Broad Institute Genomics Platform"/>
            <consortium name="The Broad Institute Genome Sequencing Center for Infectious Disease"/>
            <person name="Wu L."/>
            <person name="Ma J."/>
        </authorList>
    </citation>
    <scope>NUCLEOTIDE SEQUENCE [LARGE SCALE GENOMIC DNA]</scope>
    <source>
        <strain evidence="29">JCM 18053</strain>
    </source>
</reference>
<evidence type="ECO:0000256" key="18">
    <source>
        <dbReference type="ARBA" id="ARBA00025552"/>
    </source>
</evidence>
<feature type="domain" description="Pterin-binding" evidence="24">
    <location>
        <begin position="387"/>
        <end position="646"/>
    </location>
</feature>
<dbReference type="Pfam" id="PF02607">
    <property type="entry name" value="B12-binding_2"/>
    <property type="match status" value="1"/>
</dbReference>
<feature type="binding site" evidence="20">
    <location>
        <position position="336"/>
    </location>
    <ligand>
        <name>Zn(2+)</name>
        <dbReference type="ChEBI" id="CHEBI:29105"/>
    </ligand>
</feature>
<dbReference type="PROSITE" id="PS50972">
    <property type="entry name" value="PTERIN_BINDING"/>
    <property type="match status" value="1"/>
</dbReference>
<dbReference type="InterPro" id="IPR003759">
    <property type="entry name" value="Cbl-bd_cap"/>
</dbReference>
<dbReference type="Gene3D" id="3.20.20.330">
    <property type="entry name" value="Homocysteine-binding-like domain"/>
    <property type="match status" value="1"/>
</dbReference>
<evidence type="ECO:0000256" key="15">
    <source>
        <dbReference type="ARBA" id="ARBA00022833"/>
    </source>
</evidence>
<dbReference type="PROSITE" id="PS50974">
    <property type="entry name" value="ADOMET_ACTIVATION"/>
    <property type="match status" value="1"/>
</dbReference>
<name>A0ABP9NWL2_9BACT</name>
<dbReference type="PANTHER" id="PTHR45833:SF1">
    <property type="entry name" value="METHIONINE SYNTHASE"/>
    <property type="match status" value="1"/>
</dbReference>
<comment type="catalytic activity">
    <reaction evidence="1">
        <text>(6S)-5-methyl-5,6,7,8-tetrahydrofolate + L-homocysteine = (6S)-5,6,7,8-tetrahydrofolate + L-methionine</text>
        <dbReference type="Rhea" id="RHEA:11172"/>
        <dbReference type="ChEBI" id="CHEBI:18608"/>
        <dbReference type="ChEBI" id="CHEBI:57453"/>
        <dbReference type="ChEBI" id="CHEBI:57844"/>
        <dbReference type="ChEBI" id="CHEBI:58199"/>
        <dbReference type="EC" id="2.1.1.13"/>
    </reaction>
</comment>
<evidence type="ECO:0000256" key="3">
    <source>
        <dbReference type="ARBA" id="ARBA00001956"/>
    </source>
</evidence>
<dbReference type="InterPro" id="IPR004223">
    <property type="entry name" value="VitB12-dep_Met_synth_activ_dom"/>
</dbReference>
<dbReference type="InterPro" id="IPR036594">
    <property type="entry name" value="Meth_synthase_dom"/>
</dbReference>
<dbReference type="Gene3D" id="1.10.1240.10">
    <property type="entry name" value="Methionine synthase domain"/>
    <property type="match status" value="1"/>
</dbReference>
<dbReference type="SUPFAM" id="SSF47644">
    <property type="entry name" value="Methionine synthase domain"/>
    <property type="match status" value="1"/>
</dbReference>
<dbReference type="SUPFAM" id="SSF82282">
    <property type="entry name" value="Homocysteine S-methyltransferase"/>
    <property type="match status" value="1"/>
</dbReference>
<keyword evidence="8 21" id="KW-0489">Methyltransferase</keyword>
<feature type="domain" description="AdoMet activation" evidence="25">
    <location>
        <begin position="1278"/>
        <end position="1616"/>
    </location>
</feature>
<feature type="domain" description="B12-binding" evidence="26">
    <location>
        <begin position="1128"/>
        <end position="1263"/>
    </location>
</feature>
<feature type="binding site" evidence="20">
    <location>
        <position position="337"/>
    </location>
    <ligand>
        <name>Zn(2+)</name>
        <dbReference type="ChEBI" id="CHEBI:29105"/>
    </ligand>
</feature>
<feature type="binding site" evidence="20">
    <location>
        <position position="271"/>
    </location>
    <ligand>
        <name>Zn(2+)</name>
        <dbReference type="ChEBI" id="CHEBI:29105"/>
    </ligand>
</feature>
<dbReference type="EC" id="2.1.1.13" evidence="6"/>
<dbReference type="PROSITE" id="PS51337">
    <property type="entry name" value="B12_BINDING_NTER"/>
    <property type="match status" value="1"/>
</dbReference>
<evidence type="ECO:0000256" key="9">
    <source>
        <dbReference type="ARBA" id="ARBA00022605"/>
    </source>
</evidence>
<comment type="pathway">
    <text evidence="4">Amino-acid biosynthesis; L-methionine biosynthesis via de novo pathway; L-methionine from L-homocysteine (MetH route): step 1/1.</text>
</comment>
<dbReference type="Pfam" id="PF02310">
    <property type="entry name" value="B12-binding"/>
    <property type="match status" value="1"/>
</dbReference>
<dbReference type="Pfam" id="PF00809">
    <property type="entry name" value="Pterin_bind"/>
    <property type="match status" value="1"/>
</dbReference>
<dbReference type="CDD" id="cd00740">
    <property type="entry name" value="MeTr"/>
    <property type="match status" value="1"/>
</dbReference>
<dbReference type="Pfam" id="PF02574">
    <property type="entry name" value="S-methyl_trans"/>
    <property type="match status" value="1"/>
</dbReference>
<evidence type="ECO:0000256" key="21">
    <source>
        <dbReference type="PROSITE-ProRule" id="PRU00346"/>
    </source>
</evidence>
<evidence type="ECO:0000259" key="27">
    <source>
        <dbReference type="PROSITE" id="PS51337"/>
    </source>
</evidence>
<feature type="region of interest" description="Disordered" evidence="22">
    <location>
        <begin position="1073"/>
        <end position="1108"/>
    </location>
</feature>
<evidence type="ECO:0000256" key="14">
    <source>
        <dbReference type="ARBA" id="ARBA00022737"/>
    </source>
</evidence>
<evidence type="ECO:0000256" key="17">
    <source>
        <dbReference type="ARBA" id="ARBA00023285"/>
    </source>
</evidence>
<comment type="similarity">
    <text evidence="5">Belongs to the vitamin-B12 dependent methionine synthase family.</text>
</comment>
<comment type="caution">
    <text evidence="28">The sequence shown here is derived from an EMBL/GenBank/DDBJ whole genome shotgun (WGS) entry which is preliminary data.</text>
</comment>
<keyword evidence="9" id="KW-0028">Amino-acid biosynthesis</keyword>
<keyword evidence="12" id="KW-0949">S-adenosyl-L-methionine</keyword>
<keyword evidence="29" id="KW-1185">Reference proteome</keyword>
<proteinExistence type="inferred from homology"/>
<comment type="cofactor">
    <cofactor evidence="2 20">
        <name>Zn(2+)</name>
        <dbReference type="ChEBI" id="CHEBI:29105"/>
    </cofactor>
</comment>
<evidence type="ECO:0000256" key="22">
    <source>
        <dbReference type="SAM" id="MobiDB-lite"/>
    </source>
</evidence>
<evidence type="ECO:0000256" key="11">
    <source>
        <dbReference type="ARBA" id="ARBA00022679"/>
    </source>
</evidence>
<evidence type="ECO:0000256" key="5">
    <source>
        <dbReference type="ARBA" id="ARBA00010398"/>
    </source>
</evidence>
<evidence type="ECO:0000259" key="26">
    <source>
        <dbReference type="PROSITE" id="PS51332"/>
    </source>
</evidence>
<dbReference type="Gene3D" id="1.10.288.10">
    <property type="entry name" value="Cobalamin-dependent Methionine Synthase, domain 2"/>
    <property type="match status" value="1"/>
</dbReference>
<dbReference type="PANTHER" id="PTHR45833">
    <property type="entry name" value="METHIONINE SYNTHASE"/>
    <property type="match status" value="1"/>
</dbReference>
<sequence length="1616" mass="178160">MPARPNVRSELEAAMRQRILVIDGAMGTTIRGYGLKEADARGDRFLTNDKDLLNNGDILSITRPDIIEDIHRRFLEAGADIIETNTFSGTSIAQAEFFREVPHGRRKDPEFFQEMLEDQFLNDIAWEINFNSAQQCRKWADLIGEKSGRKRYVAGAIGPLTVSLSQFPDLTDLSFRYVTFDQVKQAYKHQIRALIAGGVDTLMVETIFDSLNAKTALVAIREVFEEDGLELPVQISAAVGPGGETMISGQVTEAYLNAMRHVKPLSIGLNCSLGPDKMRPFLEELSAKADCFVSAYPNAGMPNPLAPTGFDLLPPDMAAYAKDFGSSGFVNIMGGCCGNTPEHIAAIAKAVENLPPRQVPADRHTMRLSGSQPFVFDSGDKDVRPPYLMIGERTNVAGSPKFAKLIKEGKLEEAVTIARQQVESGANVIDVCMDEGLIDGVPMMTKFLVLLQTEPEVNKVPIMVDSSKWEIIEAGLKCLQGKGIVNSISLKEGEEKFKEYARKIKQYGAATVVMAFDEQGQAATYEDKIRICERAYRILVDEVEFPPEDIIFDPNILTVATGLEEHNNYALDFINATRWIKENLPYAKVSGGVSNISFSFRGNNKVREAMHSVFLYYAIKAGMDMGIVNAGMLEVYEEIPQDMLVKVEDVILNRRPDATEILVDYAEQFKGQAGAAKKTEVDMSWREAPVAKRLEHALLRGITDFINEDTAEALTLLGKPLSVIEGPLMDGMSVVGDLFGAGKMFLPQVVKSARVMKQSVAYLQPFMEIEKARKARERELLVEIAGKTAEALKTGGEVQVSEGFSYLPYPGLTLEERRMEVKFAAELAADLGVSEKEYKRRFGIILDRNSVQEMSADYAASRESRQRWSVATLEPAGAFVDWMFDKCLQSAKPGDAIVFNAGGQGSGKTTATVGLPLREGVIAVMDGTLQNYGRSEEHFAQALAAKCAVDVRFVFAPWPQAIRNMVHRSIEGLGRVVPLKRAAGGHFNAARTTLALVEKFGHLPDFTITLLDNSQHGHPEVKPLEWLAERFYKSVEELLILGEQTLKQEFYENKLQPAYTDRLLAQFLSQTESGNGDSVQADRTGQPGESSPGGAGRAHGAAGGVSGNSQEALTAEDFIPAEAAQQGGGKIVLATVKGDVHDIGKNIVGIVLACNGFEVTDMGVMVPCAKILEKAVEVGADVIGLSGLITPSLDEMVHVASEMERLGMKQPLLIGGATTSAAHTAIKIAPHYSGTIVHVLDASRSVPVTTSLLSEEQREDYIRNNEARHARLREEYGKKKDRQLLSIAESREKGYKCDWATQEIATPSFTGTKSYEGPDLVATLRPFIDWSPFFHSWELRGRWLAAEGRFNSAHEDPEMKIQADEQALKLYHDANELLNRIIAEQRFQPRGVFGFYPANSIGDDIEIYTDESRSEVRTTFHTLRQQVIKKDNPNYALSDYVAPKGSGRADYIGGFAVGIHGADEFAKEFDAIQDPYSAIIVKAIADRLAEAFAEYLHQQARFAWGYEKPGDLTHEEMVKEKYRGIRPAPGYPAQPDHTEKPLLFDLIQATEQTGVELTESMAMHPGSAVSGLYFGHPEAHYFGISVVGKDQVEDYAVRKGMTVEQVEKWLGPWLGY</sequence>
<gene>
    <name evidence="28" type="ORF">GCM10023213_09990</name>
</gene>
<organism evidence="28 29">
    <name type="scientific">Prosthecobacter algae</name>
    <dbReference type="NCBI Taxonomy" id="1144682"/>
    <lineage>
        <taxon>Bacteria</taxon>
        <taxon>Pseudomonadati</taxon>
        <taxon>Verrucomicrobiota</taxon>
        <taxon>Verrucomicrobiia</taxon>
        <taxon>Verrucomicrobiales</taxon>
        <taxon>Verrucomicrobiaceae</taxon>
        <taxon>Prosthecobacter</taxon>
    </lineage>
</organism>
<evidence type="ECO:0000256" key="7">
    <source>
        <dbReference type="ARBA" id="ARBA00013998"/>
    </source>
</evidence>
<dbReference type="Pfam" id="PF02965">
    <property type="entry name" value="Met_synt_B12"/>
    <property type="match status" value="1"/>
</dbReference>
<dbReference type="SUPFAM" id="SSF56507">
    <property type="entry name" value="Methionine synthase activation domain-like"/>
    <property type="match status" value="1"/>
</dbReference>
<comment type="function">
    <text evidence="18">Catalyzes the transfer of a methyl group from methyl-cobalamin to homocysteine, yielding enzyme-bound cob(I)alamin and methionine. Subsequently, remethylates the cofactor using methyltetrahydrofolate.</text>
</comment>
<evidence type="ECO:0000313" key="28">
    <source>
        <dbReference type="EMBL" id="GAA5135897.1"/>
    </source>
</evidence>
<keyword evidence="10" id="KW-0846">Cobalamin</keyword>
<feature type="domain" description="Hcy-binding" evidence="23">
    <location>
        <begin position="8"/>
        <end position="351"/>
    </location>
</feature>
<dbReference type="InterPro" id="IPR011005">
    <property type="entry name" value="Dihydropteroate_synth-like_sf"/>
</dbReference>
<dbReference type="InterPro" id="IPR000489">
    <property type="entry name" value="Pterin-binding_dom"/>
</dbReference>
<evidence type="ECO:0000259" key="25">
    <source>
        <dbReference type="PROSITE" id="PS50974"/>
    </source>
</evidence>
<feature type="domain" description="B12-binding N-terminal" evidence="27">
    <location>
        <begin position="681"/>
        <end position="775"/>
    </location>
</feature>
<protein>
    <recommendedName>
        <fullName evidence="7">Methionine synthase</fullName>
        <ecNumber evidence="6">2.1.1.13</ecNumber>
    </recommendedName>
    <alternativeName>
        <fullName evidence="19">5-methyltetrahydrofolate--homocysteine methyltransferase</fullName>
    </alternativeName>
</protein>
<dbReference type="Gene3D" id="3.40.50.280">
    <property type="entry name" value="Cobalamin-binding domain"/>
    <property type="match status" value="1"/>
</dbReference>
<feature type="compositionally biased region" description="Polar residues" evidence="22">
    <location>
        <begin position="1073"/>
        <end position="1089"/>
    </location>
</feature>
<dbReference type="PROSITE" id="PS50970">
    <property type="entry name" value="HCY"/>
    <property type="match status" value="1"/>
</dbReference>
<accession>A0ABP9NWL2</accession>
<evidence type="ECO:0000256" key="19">
    <source>
        <dbReference type="ARBA" id="ARBA00031040"/>
    </source>
</evidence>
<keyword evidence="17" id="KW-0170">Cobalt</keyword>
<keyword evidence="13 20" id="KW-0479">Metal-binding</keyword>
<evidence type="ECO:0000256" key="13">
    <source>
        <dbReference type="ARBA" id="ARBA00022723"/>
    </source>
</evidence>
<evidence type="ECO:0000256" key="10">
    <source>
        <dbReference type="ARBA" id="ARBA00022628"/>
    </source>
</evidence>
<keyword evidence="14" id="KW-0677">Repeat</keyword>
<dbReference type="PROSITE" id="PS51332">
    <property type="entry name" value="B12_BINDING"/>
    <property type="match status" value="1"/>
</dbReference>
<evidence type="ECO:0000256" key="6">
    <source>
        <dbReference type="ARBA" id="ARBA00012032"/>
    </source>
</evidence>
<dbReference type="InterPro" id="IPR003726">
    <property type="entry name" value="HCY_dom"/>
</dbReference>
<dbReference type="InterPro" id="IPR036589">
    <property type="entry name" value="HCY_dom_sf"/>
</dbReference>
<evidence type="ECO:0000256" key="16">
    <source>
        <dbReference type="ARBA" id="ARBA00023167"/>
    </source>
</evidence>
<evidence type="ECO:0000256" key="8">
    <source>
        <dbReference type="ARBA" id="ARBA00022603"/>
    </source>
</evidence>
<keyword evidence="15 20" id="KW-0862">Zinc</keyword>
<dbReference type="InterPro" id="IPR006158">
    <property type="entry name" value="Cobalamin-bd"/>
</dbReference>
<evidence type="ECO:0000256" key="12">
    <source>
        <dbReference type="ARBA" id="ARBA00022691"/>
    </source>
</evidence>
<dbReference type="EMBL" id="BAABIA010000002">
    <property type="protein sequence ID" value="GAA5135897.1"/>
    <property type="molecule type" value="Genomic_DNA"/>
</dbReference>